<reference evidence="1" key="1">
    <citation type="submission" date="2020-11" db="EMBL/GenBank/DDBJ databases">
        <authorList>
            <person name="Tran Van P."/>
        </authorList>
    </citation>
    <scope>NUCLEOTIDE SEQUENCE</scope>
</reference>
<dbReference type="AlphaFoldDB" id="A0A7R9EA51"/>
<name>A0A7R9EA51_9NEOP</name>
<gene>
    <name evidence="1" type="ORF">TMSB3V08_LOCUS7022</name>
</gene>
<protein>
    <submittedName>
        <fullName evidence="1">Uncharacterized protein</fullName>
    </submittedName>
</protein>
<proteinExistence type="predicted"/>
<sequence>MCVAAYSFIRYPYRDHVQGFVCSVVDHHGMKMDLSLLLILWFMLHVDSRTIDSSWTKLCPVNCTCNPNSQEVTCSVSLLAGIFLGWYLSGNVFSSNDNNIGESDEDDQALNHEDQERLANVLVVLSPTAEDGEIEVRISVGYKSNEAHYRSPQQSVGNSLTQVSMMSQLLVD</sequence>
<evidence type="ECO:0000313" key="1">
    <source>
        <dbReference type="EMBL" id="CAD7430261.1"/>
    </source>
</evidence>
<accession>A0A7R9EA51</accession>
<dbReference type="EMBL" id="OB794425">
    <property type="protein sequence ID" value="CAD7430261.1"/>
    <property type="molecule type" value="Genomic_DNA"/>
</dbReference>
<organism evidence="1">
    <name type="scientific">Timema monikensis</name>
    <dbReference type="NCBI Taxonomy" id="170555"/>
    <lineage>
        <taxon>Eukaryota</taxon>
        <taxon>Metazoa</taxon>
        <taxon>Ecdysozoa</taxon>
        <taxon>Arthropoda</taxon>
        <taxon>Hexapoda</taxon>
        <taxon>Insecta</taxon>
        <taxon>Pterygota</taxon>
        <taxon>Neoptera</taxon>
        <taxon>Polyneoptera</taxon>
        <taxon>Phasmatodea</taxon>
        <taxon>Timematodea</taxon>
        <taxon>Timematoidea</taxon>
        <taxon>Timematidae</taxon>
        <taxon>Timema</taxon>
    </lineage>
</organism>